<evidence type="ECO:0000313" key="4">
    <source>
        <dbReference type="EMBL" id="GEN78955.1"/>
    </source>
</evidence>
<accession>A0A511YUT2</accession>
<organism evidence="4 5">
    <name type="scientific">Actinotalea fermentans</name>
    <dbReference type="NCBI Taxonomy" id="43671"/>
    <lineage>
        <taxon>Bacteria</taxon>
        <taxon>Bacillati</taxon>
        <taxon>Actinomycetota</taxon>
        <taxon>Actinomycetes</taxon>
        <taxon>Micrococcales</taxon>
        <taxon>Cellulomonadaceae</taxon>
        <taxon>Actinotalea</taxon>
    </lineage>
</organism>
<proteinExistence type="inferred from homology"/>
<dbReference type="SUPFAM" id="SSF53850">
    <property type="entry name" value="Periplasmic binding protein-like II"/>
    <property type="match status" value="1"/>
</dbReference>
<dbReference type="InterPro" id="IPR001638">
    <property type="entry name" value="Solute-binding_3/MltF_N"/>
</dbReference>
<dbReference type="SMART" id="SM00062">
    <property type="entry name" value="PBPb"/>
    <property type="match status" value="1"/>
</dbReference>
<keyword evidence="5" id="KW-1185">Reference proteome</keyword>
<comment type="similarity">
    <text evidence="1">Belongs to the bacterial solute-binding protein SsuA/TauA family.</text>
</comment>
<gene>
    <name evidence="4" type="primary">ssuA2</name>
    <name evidence="4" type="ORF">AFE02nite_06890</name>
</gene>
<evidence type="ECO:0000313" key="5">
    <source>
        <dbReference type="Proteomes" id="UP000321484"/>
    </source>
</evidence>
<evidence type="ECO:0000259" key="3">
    <source>
        <dbReference type="SMART" id="SM00062"/>
    </source>
</evidence>
<feature type="signal peptide" evidence="2">
    <location>
        <begin position="1"/>
        <end position="26"/>
    </location>
</feature>
<dbReference type="Proteomes" id="UP000321484">
    <property type="component" value="Unassembled WGS sequence"/>
</dbReference>
<dbReference type="AlphaFoldDB" id="A0A511YUT2"/>
<reference evidence="4 5" key="1">
    <citation type="submission" date="2019-07" db="EMBL/GenBank/DDBJ databases">
        <title>Whole genome shotgun sequence of Actinotalea fermentans NBRC 105374.</title>
        <authorList>
            <person name="Hosoyama A."/>
            <person name="Uohara A."/>
            <person name="Ohji S."/>
            <person name="Ichikawa N."/>
        </authorList>
    </citation>
    <scope>NUCLEOTIDE SEQUENCE [LARGE SCALE GENOMIC DNA]</scope>
    <source>
        <strain evidence="4 5">NBRC 105374</strain>
    </source>
</reference>
<protein>
    <submittedName>
        <fullName evidence="4">ABC transporter substrate-binding protein</fullName>
    </submittedName>
</protein>
<evidence type="ECO:0000256" key="1">
    <source>
        <dbReference type="ARBA" id="ARBA00010742"/>
    </source>
</evidence>
<dbReference type="Pfam" id="PF09084">
    <property type="entry name" value="NMT1"/>
    <property type="match status" value="1"/>
</dbReference>
<dbReference type="EMBL" id="BJYK01000001">
    <property type="protein sequence ID" value="GEN78955.1"/>
    <property type="molecule type" value="Genomic_DNA"/>
</dbReference>
<dbReference type="Gene3D" id="3.40.190.10">
    <property type="entry name" value="Periplasmic binding protein-like II"/>
    <property type="match status" value="2"/>
</dbReference>
<comment type="caution">
    <text evidence="4">The sequence shown here is derived from an EMBL/GenBank/DDBJ whole genome shotgun (WGS) entry which is preliminary data.</text>
</comment>
<keyword evidence="2" id="KW-0732">Signal</keyword>
<feature type="chain" id="PRO_5021910875" evidence="2">
    <location>
        <begin position="27"/>
        <end position="332"/>
    </location>
</feature>
<dbReference type="CDD" id="cd01008">
    <property type="entry name" value="PBP2_NrtA_SsuA_CpmA_like"/>
    <property type="match status" value="1"/>
</dbReference>
<dbReference type="PROSITE" id="PS51257">
    <property type="entry name" value="PROKAR_LIPOPROTEIN"/>
    <property type="match status" value="1"/>
</dbReference>
<dbReference type="InterPro" id="IPR015168">
    <property type="entry name" value="SsuA/THI5"/>
</dbReference>
<dbReference type="PANTHER" id="PTHR30024">
    <property type="entry name" value="ALIPHATIC SULFONATES-BINDING PROTEIN-RELATED"/>
    <property type="match status" value="1"/>
</dbReference>
<name>A0A511YUT2_9CELL</name>
<dbReference type="RefSeq" id="WP_034243076.1">
    <property type="nucleotide sequence ID" value="NZ_BJYK01000001.1"/>
</dbReference>
<dbReference type="OrthoDB" id="506341at2"/>
<sequence length="332" mass="34124">MTRRTPALVAVLALAAAALTGCTADAEGAATPDPSTTVAAPAEPSVDEVAVTYVTSPLNVPSIVERQIGAFSDAFGDGVEVTYSELTTGPEQTAALASGDIQFLFAVGATSVIMAAANGADIAIVDTYSRSPEAFMLVSGPDGPTTPAELAGRTIAGPKGTILHELLLAYLASGGLTADDVNLVDMKIPDAQAALAGGSVDVALLAGPAAATMLADGYRTVTDGTGLVGATIVVATSRTFADEHPDVVRTFVEAHRAVLAYMDENPDEVLEMTAAETGLPLEAVREMYPMYDFDWAVTDADLAAMEATQDFMLANQMIAEPVDVPSLVLDLD</sequence>
<feature type="domain" description="Solute-binding protein family 3/N-terminal" evidence="3">
    <location>
        <begin position="50"/>
        <end position="265"/>
    </location>
</feature>
<evidence type="ECO:0000256" key="2">
    <source>
        <dbReference type="SAM" id="SignalP"/>
    </source>
</evidence>